<dbReference type="EMBL" id="PQFF01000399">
    <property type="protein sequence ID" value="RHZ52758.1"/>
    <property type="molecule type" value="Genomic_DNA"/>
</dbReference>
<feature type="coiled-coil region" evidence="1">
    <location>
        <begin position="1"/>
        <end position="74"/>
    </location>
</feature>
<evidence type="ECO:0000313" key="3">
    <source>
        <dbReference type="EMBL" id="RHZ52758.1"/>
    </source>
</evidence>
<comment type="caution">
    <text evidence="3">The sequence shown here is derived from an EMBL/GenBank/DDBJ whole genome shotgun (WGS) entry which is preliminary data.</text>
</comment>
<evidence type="ECO:0000256" key="1">
    <source>
        <dbReference type="SAM" id="Coils"/>
    </source>
</evidence>
<feature type="region of interest" description="Disordered" evidence="2">
    <location>
        <begin position="89"/>
        <end position="124"/>
    </location>
</feature>
<keyword evidence="4" id="KW-1185">Reference proteome</keyword>
<feature type="compositionally biased region" description="Polar residues" evidence="2">
    <location>
        <begin position="106"/>
        <end position="124"/>
    </location>
</feature>
<reference evidence="3 4" key="1">
    <citation type="submission" date="2018-08" db="EMBL/GenBank/DDBJ databases">
        <title>Genome and evolution of the arbuscular mycorrhizal fungus Diversispora epigaea (formerly Glomus versiforme) and its bacterial endosymbionts.</title>
        <authorList>
            <person name="Sun X."/>
            <person name="Fei Z."/>
            <person name="Harrison M."/>
        </authorList>
    </citation>
    <scope>NUCLEOTIDE SEQUENCE [LARGE SCALE GENOMIC DNA]</scope>
    <source>
        <strain evidence="3 4">IT104</strain>
    </source>
</reference>
<accession>A0A397GSW8</accession>
<gene>
    <name evidence="3" type="ORF">Glove_457g84</name>
</gene>
<organism evidence="3 4">
    <name type="scientific">Diversispora epigaea</name>
    <dbReference type="NCBI Taxonomy" id="1348612"/>
    <lineage>
        <taxon>Eukaryota</taxon>
        <taxon>Fungi</taxon>
        <taxon>Fungi incertae sedis</taxon>
        <taxon>Mucoromycota</taxon>
        <taxon>Glomeromycotina</taxon>
        <taxon>Glomeromycetes</taxon>
        <taxon>Diversisporales</taxon>
        <taxon>Diversisporaceae</taxon>
        <taxon>Diversispora</taxon>
    </lineage>
</organism>
<dbReference type="Proteomes" id="UP000266861">
    <property type="component" value="Unassembled WGS sequence"/>
</dbReference>
<protein>
    <submittedName>
        <fullName evidence="3">Uncharacterized protein</fullName>
    </submittedName>
</protein>
<evidence type="ECO:0000313" key="4">
    <source>
        <dbReference type="Proteomes" id="UP000266861"/>
    </source>
</evidence>
<dbReference type="AlphaFoldDB" id="A0A397GSW8"/>
<proteinExistence type="predicted"/>
<name>A0A397GSW8_9GLOM</name>
<evidence type="ECO:0000256" key="2">
    <source>
        <dbReference type="SAM" id="MobiDB-lite"/>
    </source>
</evidence>
<sequence>MANTQSKINSLEEQISKLVAENNKLRRENAEFLTKETGLIARIAELERSAKENAENANLRDAELNVRISNLEQKQSQTDKEKSDLIVLRSEDTSESKLDDDIPGIGQSSIQNISTETENSNGTPKQIEFLHSENDTPASNISDNSSNSDVQKVTKSQISGSPIHAEWAEPRVFDSSISPEDKEIIEFLDLKEKKRAQEVFSEKQDTSGELEELISSPISCDTKTVNGVYDQVKASSNESVQNLSEKSIGDSNLITEIVQASKARKKSIKAKQEEISSWGRYSEKFEDKVINLRAEDKNLKDKTARSQIYNEMKPYLTGISDEYLRKITSKSRKILKLFGWDYDPITLKKVNGIGWHMINQVIYSADTILRFTNLQIQYIVDQVTLAQAGMTVTESVNTVHDQTKTGVSTPTKMNVLTKSTDLKTKSEAKKTLPDNPKNDRSHIINKVLERYPNISLRDSDNYFDSYVISVGLHDDAYKIADSLSLCPACSQYHRESIRSGYREGSYYINCLFNPNEKGIEITAKA</sequence>
<dbReference type="OrthoDB" id="2441350at2759"/>
<feature type="compositionally biased region" description="Basic and acidic residues" evidence="2">
    <location>
        <begin position="89"/>
        <end position="100"/>
    </location>
</feature>
<keyword evidence="1" id="KW-0175">Coiled coil</keyword>